<proteinExistence type="predicted"/>
<gene>
    <name evidence="3" type="ORF">Tcan_03658</name>
</gene>
<feature type="compositionally biased region" description="Polar residues" evidence="1">
    <location>
        <begin position="126"/>
        <end position="146"/>
    </location>
</feature>
<comment type="caution">
    <text evidence="3">The sequence shown here is derived from an EMBL/GenBank/DDBJ whole genome shotgun (WGS) entry which is preliminary data.</text>
</comment>
<feature type="region of interest" description="Disordered" evidence="1">
    <location>
        <begin position="1"/>
        <end position="37"/>
    </location>
</feature>
<feature type="transmembrane region" description="Helical" evidence="2">
    <location>
        <begin position="206"/>
        <end position="228"/>
    </location>
</feature>
<accession>A0A0B2V9H7</accession>
<feature type="region of interest" description="Disordered" evidence="1">
    <location>
        <begin position="126"/>
        <end position="147"/>
    </location>
</feature>
<dbReference type="Proteomes" id="UP000031036">
    <property type="component" value="Unassembled WGS sequence"/>
</dbReference>
<sequence>MVDKVGSRRAQELTPASQSATPQSKQRSATGTTNSPSCVEIRTRKAVVENLSETIEDHLLKRFSEACSKLFAANINEIKPEEERGADEIVGRDNIKCDRSKPSTHAILLFNPGSAQMAVTHLTTDGAQSLASTTSSTRPSEQQSVNDRSKRALARKLRQTNFACGIRLDVVHELHLKRCSRYVPLRTGYNSEGGISYAVKVVSHSVWPPVAVGLLVAMALASLTYFFLLHCCPGEGYTYMQTRRNDVVLSKEQPAAFNIRRKLSRPGLYFFDTYSPSGFPSRRAAFCIKRTTFDKYLLETTFAQKLKWRKDRRQQGRNM</sequence>
<keyword evidence="2" id="KW-1133">Transmembrane helix</keyword>
<evidence type="ECO:0000313" key="3">
    <source>
        <dbReference type="EMBL" id="KHN78168.1"/>
    </source>
</evidence>
<keyword evidence="4" id="KW-1185">Reference proteome</keyword>
<dbReference type="EMBL" id="JPKZ01002148">
    <property type="protein sequence ID" value="KHN78168.1"/>
    <property type="molecule type" value="Genomic_DNA"/>
</dbReference>
<feature type="compositionally biased region" description="Basic and acidic residues" evidence="1">
    <location>
        <begin position="1"/>
        <end position="11"/>
    </location>
</feature>
<feature type="compositionally biased region" description="Polar residues" evidence="1">
    <location>
        <begin position="14"/>
        <end position="37"/>
    </location>
</feature>
<evidence type="ECO:0000313" key="4">
    <source>
        <dbReference type="Proteomes" id="UP000031036"/>
    </source>
</evidence>
<keyword evidence="2" id="KW-0812">Transmembrane</keyword>
<keyword evidence="2" id="KW-0472">Membrane</keyword>
<evidence type="ECO:0000256" key="2">
    <source>
        <dbReference type="SAM" id="Phobius"/>
    </source>
</evidence>
<dbReference type="AlphaFoldDB" id="A0A0B2V9H7"/>
<evidence type="ECO:0000256" key="1">
    <source>
        <dbReference type="SAM" id="MobiDB-lite"/>
    </source>
</evidence>
<organism evidence="3 4">
    <name type="scientific">Toxocara canis</name>
    <name type="common">Canine roundworm</name>
    <dbReference type="NCBI Taxonomy" id="6265"/>
    <lineage>
        <taxon>Eukaryota</taxon>
        <taxon>Metazoa</taxon>
        <taxon>Ecdysozoa</taxon>
        <taxon>Nematoda</taxon>
        <taxon>Chromadorea</taxon>
        <taxon>Rhabditida</taxon>
        <taxon>Spirurina</taxon>
        <taxon>Ascaridomorpha</taxon>
        <taxon>Ascaridoidea</taxon>
        <taxon>Toxocaridae</taxon>
        <taxon>Toxocara</taxon>
    </lineage>
</organism>
<protein>
    <submittedName>
        <fullName evidence="3">Uncharacterized protein</fullName>
    </submittedName>
</protein>
<name>A0A0B2V9H7_TOXCA</name>
<reference evidence="3 4" key="1">
    <citation type="submission" date="2014-11" db="EMBL/GenBank/DDBJ databases">
        <title>Genetic blueprint of the zoonotic pathogen Toxocara canis.</title>
        <authorList>
            <person name="Zhu X.-Q."/>
            <person name="Korhonen P.K."/>
            <person name="Cai H."/>
            <person name="Young N.D."/>
            <person name="Nejsum P."/>
            <person name="von Samson-Himmelstjerna G."/>
            <person name="Boag P.R."/>
            <person name="Tan P."/>
            <person name="Li Q."/>
            <person name="Min J."/>
            <person name="Yang Y."/>
            <person name="Wang X."/>
            <person name="Fang X."/>
            <person name="Hall R.S."/>
            <person name="Hofmann A."/>
            <person name="Sternberg P.W."/>
            <person name="Jex A.R."/>
            <person name="Gasser R.B."/>
        </authorList>
    </citation>
    <scope>NUCLEOTIDE SEQUENCE [LARGE SCALE GENOMIC DNA]</scope>
    <source>
        <strain evidence="3">PN_DK_2014</strain>
    </source>
</reference>